<organism evidence="1 2">
    <name type="scientific">Pleuronectes platessa</name>
    <name type="common">European plaice</name>
    <dbReference type="NCBI Taxonomy" id="8262"/>
    <lineage>
        <taxon>Eukaryota</taxon>
        <taxon>Metazoa</taxon>
        <taxon>Chordata</taxon>
        <taxon>Craniata</taxon>
        <taxon>Vertebrata</taxon>
        <taxon>Euteleostomi</taxon>
        <taxon>Actinopterygii</taxon>
        <taxon>Neopterygii</taxon>
        <taxon>Teleostei</taxon>
        <taxon>Neoteleostei</taxon>
        <taxon>Acanthomorphata</taxon>
        <taxon>Carangaria</taxon>
        <taxon>Pleuronectiformes</taxon>
        <taxon>Pleuronectoidei</taxon>
        <taxon>Pleuronectidae</taxon>
        <taxon>Pleuronectes</taxon>
    </lineage>
</organism>
<dbReference type="PANTHER" id="PTHR46169:SF15">
    <property type="entry name" value="INNER CENTROMERE PROTEIN A-LIKE ISOFORM X1-RELATED"/>
    <property type="match status" value="1"/>
</dbReference>
<proteinExistence type="predicted"/>
<evidence type="ECO:0000313" key="2">
    <source>
        <dbReference type="Proteomes" id="UP001153269"/>
    </source>
</evidence>
<dbReference type="SUPFAM" id="SSF140996">
    <property type="entry name" value="Hermes dimerisation domain"/>
    <property type="match status" value="1"/>
</dbReference>
<keyword evidence="2" id="KW-1185">Reference proteome</keyword>
<protein>
    <submittedName>
        <fullName evidence="1">Uncharacterized protein</fullName>
    </submittedName>
</protein>
<name>A0A9N7VDW0_PLEPL</name>
<dbReference type="GO" id="GO:0005634">
    <property type="term" value="C:nucleus"/>
    <property type="evidence" value="ECO:0007669"/>
    <property type="project" value="TreeGrafter"/>
</dbReference>
<dbReference type="EMBL" id="CADEAL010004002">
    <property type="protein sequence ID" value="CAB1449103.1"/>
    <property type="molecule type" value="Genomic_DNA"/>
</dbReference>
<evidence type="ECO:0000313" key="1">
    <source>
        <dbReference type="EMBL" id="CAB1449103.1"/>
    </source>
</evidence>
<dbReference type="InterPro" id="IPR052717">
    <property type="entry name" value="Vacuolar_transposase_reg"/>
</dbReference>
<dbReference type="InterPro" id="IPR012337">
    <property type="entry name" value="RNaseH-like_sf"/>
</dbReference>
<accession>A0A9N7VDW0</accession>
<gene>
    <name evidence="1" type="ORF">PLEPLA_LOCUS36783</name>
</gene>
<dbReference type="GO" id="GO:0006357">
    <property type="term" value="P:regulation of transcription by RNA polymerase II"/>
    <property type="evidence" value="ECO:0007669"/>
    <property type="project" value="TreeGrafter"/>
</dbReference>
<dbReference type="AlphaFoldDB" id="A0A9N7VDW0"/>
<sequence length="397" mass="44589">MLEKWDTTFRSKVINEAKHLTQSIELRQLLKAAEKLTETDETTWDSDMASLLLLLHVLPPNSWTEEDQDKPHHAAAWMNTFGEEMLIPCQSTSSLGAFDELFKSHYVFNLSYDEYLGQVFTFVKTTVYNRAATISRQNRRLLSKDVDEFVLKRGSCTPQMAGVLTESILNMLVNDMRPLSMVEDEGFKQMVNTFHSAVTQRRRQYLDLKSDQWTLLEELAQALQAFECATVYLSGESYVTVSALPPLVKGLLKSTQTVYDTAPVQAFQAAASEETTARWSGVVTFAEDIQSKQIIAAALDPRFRKLKFLTPDERFSVQNKVQALALKPMDGSTVNQLTSGNQDATASANKGSPNRRTVSVLDSLLGSDSTDSDNDNNEVDAQNQMISNEVLIYFYSL</sequence>
<reference evidence="1" key="1">
    <citation type="submission" date="2020-03" db="EMBL/GenBank/DDBJ databases">
        <authorList>
            <person name="Weist P."/>
        </authorList>
    </citation>
    <scope>NUCLEOTIDE SEQUENCE</scope>
</reference>
<dbReference type="SUPFAM" id="SSF53098">
    <property type="entry name" value="Ribonuclease H-like"/>
    <property type="match status" value="1"/>
</dbReference>
<dbReference type="Gene3D" id="1.10.10.1070">
    <property type="entry name" value="Zinc finger, BED domain-containing"/>
    <property type="match status" value="1"/>
</dbReference>
<dbReference type="Proteomes" id="UP001153269">
    <property type="component" value="Unassembled WGS sequence"/>
</dbReference>
<comment type="caution">
    <text evidence="1">The sequence shown here is derived from an EMBL/GenBank/DDBJ whole genome shotgun (WGS) entry which is preliminary data.</text>
</comment>
<dbReference type="PANTHER" id="PTHR46169">
    <property type="entry name" value="DNA REPLICATION-RELATED ELEMENT FACTOR, ISOFORM A"/>
    <property type="match status" value="1"/>
</dbReference>